<gene>
    <name evidence="2" type="ORF">JF539_09945</name>
</gene>
<keyword evidence="1" id="KW-0732">Signal</keyword>
<name>A0A939EEH0_9HYPH</name>
<sequence length="156" mass="18044">MSVQKTFLALAAFFLAHTCAHAGGELPRKGDIYIISRDDGRMFRGSHRIYNRKADGLVEVQYCGRSYWVRYATVAWTQVEVENEYVVKVEHNWGKGWRPICEHPEEQVTLKDLGISEDPRMVMYNDGPTEPKINRFAAIRKSFKTAQEMAKSYHDK</sequence>
<proteinExistence type="predicted"/>
<evidence type="ECO:0000313" key="3">
    <source>
        <dbReference type="Proteomes" id="UP000664096"/>
    </source>
</evidence>
<dbReference type="AlphaFoldDB" id="A0A939EEH0"/>
<feature type="signal peptide" evidence="1">
    <location>
        <begin position="1"/>
        <end position="22"/>
    </location>
</feature>
<evidence type="ECO:0000256" key="1">
    <source>
        <dbReference type="SAM" id="SignalP"/>
    </source>
</evidence>
<dbReference type="RefSeq" id="WP_207140122.1">
    <property type="nucleotide sequence ID" value="NZ_JAEKJZ010000001.1"/>
</dbReference>
<dbReference type="EMBL" id="JAEKJZ010000001">
    <property type="protein sequence ID" value="MBN9670658.1"/>
    <property type="molecule type" value="Genomic_DNA"/>
</dbReference>
<organism evidence="2 3">
    <name type="scientific">Roseibium aggregatum</name>
    <dbReference type="NCBI Taxonomy" id="187304"/>
    <lineage>
        <taxon>Bacteria</taxon>
        <taxon>Pseudomonadati</taxon>
        <taxon>Pseudomonadota</taxon>
        <taxon>Alphaproteobacteria</taxon>
        <taxon>Hyphomicrobiales</taxon>
        <taxon>Stappiaceae</taxon>
        <taxon>Roseibium</taxon>
    </lineage>
</organism>
<dbReference type="Proteomes" id="UP000664096">
    <property type="component" value="Unassembled WGS sequence"/>
</dbReference>
<protein>
    <submittedName>
        <fullName evidence="2">Uncharacterized protein</fullName>
    </submittedName>
</protein>
<comment type="caution">
    <text evidence="2">The sequence shown here is derived from an EMBL/GenBank/DDBJ whole genome shotgun (WGS) entry which is preliminary data.</text>
</comment>
<accession>A0A939EEH0</accession>
<reference evidence="2" key="1">
    <citation type="submission" date="2020-12" db="EMBL/GenBank/DDBJ databases">
        <title>Oil enriched cultivation method for isolating marine PHA-producing bacteria.</title>
        <authorList>
            <person name="Zheng W."/>
            <person name="Yu S."/>
            <person name="Huang Y."/>
        </authorList>
    </citation>
    <scope>NUCLEOTIDE SEQUENCE</scope>
    <source>
        <strain evidence="2">SY-2-12</strain>
    </source>
</reference>
<feature type="chain" id="PRO_5037715944" evidence="1">
    <location>
        <begin position="23"/>
        <end position="156"/>
    </location>
</feature>
<evidence type="ECO:0000313" key="2">
    <source>
        <dbReference type="EMBL" id="MBN9670658.1"/>
    </source>
</evidence>